<evidence type="ECO:0000256" key="11">
    <source>
        <dbReference type="SAM" id="MobiDB-lite"/>
    </source>
</evidence>
<dbReference type="GO" id="GO:0005739">
    <property type="term" value="C:mitochondrion"/>
    <property type="evidence" value="ECO:0007669"/>
    <property type="project" value="UniProtKB-SubCell"/>
</dbReference>
<dbReference type="GO" id="GO:0006397">
    <property type="term" value="P:mRNA processing"/>
    <property type="evidence" value="ECO:0007669"/>
    <property type="project" value="UniProtKB-KW"/>
</dbReference>
<feature type="compositionally biased region" description="Basic and acidic residues" evidence="11">
    <location>
        <begin position="64"/>
        <end position="90"/>
    </location>
</feature>
<dbReference type="GO" id="GO:0071011">
    <property type="term" value="C:precatalytic spliceosome"/>
    <property type="evidence" value="ECO:0007669"/>
    <property type="project" value="TreeGrafter"/>
</dbReference>
<comment type="function">
    <text evidence="1">May play a role in mRNA splicing.</text>
</comment>
<protein>
    <recommendedName>
        <fullName evidence="12">U4/U6.U5 small nuclear ribonucleoprotein 27kDa protein domain-containing protein</fullName>
    </recommendedName>
</protein>
<dbReference type="Proteomes" id="UP001485043">
    <property type="component" value="Unassembled WGS sequence"/>
</dbReference>
<keyword evidence="9" id="KW-0508">mRNA splicing</keyword>
<feature type="compositionally biased region" description="Basic and acidic residues" evidence="11">
    <location>
        <begin position="140"/>
        <end position="173"/>
    </location>
</feature>
<keyword evidence="6" id="KW-0507">mRNA processing</keyword>
<feature type="compositionally biased region" description="Basic and acidic residues" evidence="11">
    <location>
        <begin position="100"/>
        <end position="123"/>
    </location>
</feature>
<evidence type="ECO:0000256" key="7">
    <source>
        <dbReference type="ARBA" id="ARBA00023128"/>
    </source>
</evidence>
<evidence type="ECO:0000256" key="9">
    <source>
        <dbReference type="ARBA" id="ARBA00023187"/>
    </source>
</evidence>
<sequence length="312" mass="35974">MPGAVEAQVLKSARQGCYQAKDDFYRCVDSGGQPFSAGSVPERCQQQRSAFEAACKASWVSHFDKLKDKDTRSGRDRDLRDRGADRGADRHKSRHRERSRSRERDRDRDRARAAPREDKPREKERRHRSRSRERHRARDKHHEHERVRDDRGEDRKRSRSRDRDARRHRDEPAAKTARHRSPDMPRDSRRAEGSGRRDEAPFTKATQDDDVNGVEAMDEDGALPSAAASQPQDLNFDADITPEEMQMMASMGIPFGFDTTQGKELKDDQNNNGAIKVKKNRVARQYMNRRGGFNRPLPAERTGEKTQVTSTR</sequence>
<dbReference type="PROSITE" id="PS51808">
    <property type="entry name" value="CHCH"/>
    <property type="match status" value="1"/>
</dbReference>
<name>A0AAW1T4P5_9CHLO</name>
<feature type="region of interest" description="Disordered" evidence="11">
    <location>
        <begin position="64"/>
        <end position="234"/>
    </location>
</feature>
<evidence type="ECO:0000313" key="14">
    <source>
        <dbReference type="Proteomes" id="UP001485043"/>
    </source>
</evidence>
<dbReference type="InterPro" id="IPR036549">
    <property type="entry name" value="CX6/COA6-like_sf"/>
</dbReference>
<feature type="region of interest" description="Disordered" evidence="11">
    <location>
        <begin position="259"/>
        <end position="312"/>
    </location>
</feature>
<feature type="compositionally biased region" description="Basic and acidic residues" evidence="11">
    <location>
        <begin position="180"/>
        <end position="201"/>
    </location>
</feature>
<dbReference type="SUPFAM" id="SSF47694">
    <property type="entry name" value="Cytochrome c oxidase subunit h"/>
    <property type="match status" value="1"/>
</dbReference>
<dbReference type="InterPro" id="IPR013957">
    <property type="entry name" value="SNRNP27"/>
</dbReference>
<dbReference type="Pfam" id="PF02297">
    <property type="entry name" value="COX6B"/>
    <property type="match status" value="1"/>
</dbReference>
<feature type="domain" description="U4/U6.U5 small nuclear ribonucleoprotein 27kDa protein" evidence="12">
    <location>
        <begin position="243"/>
        <end position="299"/>
    </location>
</feature>
<evidence type="ECO:0000313" key="13">
    <source>
        <dbReference type="EMBL" id="KAK9864505.1"/>
    </source>
</evidence>
<keyword evidence="10" id="KW-0539">Nucleus</keyword>
<keyword evidence="8" id="KW-1015">Disulfide bond</keyword>
<evidence type="ECO:0000256" key="2">
    <source>
        <dbReference type="ARBA" id="ARBA00004123"/>
    </source>
</evidence>
<reference evidence="13 14" key="1">
    <citation type="journal article" date="2024" name="Nat. Commun.">
        <title>Phylogenomics reveals the evolutionary origins of lichenization in chlorophyte algae.</title>
        <authorList>
            <person name="Puginier C."/>
            <person name="Libourel C."/>
            <person name="Otte J."/>
            <person name="Skaloud P."/>
            <person name="Haon M."/>
            <person name="Grisel S."/>
            <person name="Petersen M."/>
            <person name="Berrin J.G."/>
            <person name="Delaux P.M."/>
            <person name="Dal Grande F."/>
            <person name="Keller J."/>
        </authorList>
    </citation>
    <scope>NUCLEOTIDE SEQUENCE [LARGE SCALE GENOMIC DNA]</scope>
    <source>
        <strain evidence="13 14">SAG 2523</strain>
    </source>
</reference>
<organism evidence="13 14">
    <name type="scientific">Apatococcus fuscideae</name>
    <dbReference type="NCBI Taxonomy" id="2026836"/>
    <lineage>
        <taxon>Eukaryota</taxon>
        <taxon>Viridiplantae</taxon>
        <taxon>Chlorophyta</taxon>
        <taxon>core chlorophytes</taxon>
        <taxon>Trebouxiophyceae</taxon>
        <taxon>Chlorellales</taxon>
        <taxon>Chlorellaceae</taxon>
        <taxon>Apatococcus</taxon>
    </lineage>
</organism>
<keyword evidence="14" id="KW-1185">Reference proteome</keyword>
<feature type="compositionally biased region" description="Basic residues" evidence="11">
    <location>
        <begin position="124"/>
        <end position="139"/>
    </location>
</feature>
<comment type="caution">
    <text evidence="13">The sequence shown here is derived from an EMBL/GenBank/DDBJ whole genome shotgun (WGS) entry which is preliminary data.</text>
</comment>
<evidence type="ECO:0000256" key="4">
    <source>
        <dbReference type="ARBA" id="ARBA00008218"/>
    </source>
</evidence>
<evidence type="ECO:0000256" key="10">
    <source>
        <dbReference type="ARBA" id="ARBA00023242"/>
    </source>
</evidence>
<accession>A0AAW1T4P5</accession>
<dbReference type="PANTHER" id="PTHR31077">
    <property type="entry name" value="U4/U6.U5 SMALL NUCLEAR RIBONUCLEOPROTEIN 27 KDA PROTEIN"/>
    <property type="match status" value="1"/>
</dbReference>
<proteinExistence type="inferred from homology"/>
<comment type="subunit">
    <text evidence="5">Part of a tri-snRNP complex.</text>
</comment>
<evidence type="ECO:0000256" key="3">
    <source>
        <dbReference type="ARBA" id="ARBA00004173"/>
    </source>
</evidence>
<dbReference type="EMBL" id="JALJOV010000345">
    <property type="protein sequence ID" value="KAK9864505.1"/>
    <property type="molecule type" value="Genomic_DNA"/>
</dbReference>
<evidence type="ECO:0000259" key="12">
    <source>
        <dbReference type="Pfam" id="PF08648"/>
    </source>
</evidence>
<dbReference type="Gene3D" id="1.10.10.140">
    <property type="entry name" value="Cytochrome c oxidase, subunit VIb"/>
    <property type="match status" value="1"/>
</dbReference>
<dbReference type="Pfam" id="PF08648">
    <property type="entry name" value="SNRNP27"/>
    <property type="match status" value="1"/>
</dbReference>
<dbReference type="AlphaFoldDB" id="A0AAW1T4P5"/>
<gene>
    <name evidence="13" type="ORF">WJX84_006963</name>
</gene>
<dbReference type="GO" id="GO:0008380">
    <property type="term" value="P:RNA splicing"/>
    <property type="evidence" value="ECO:0007669"/>
    <property type="project" value="UniProtKB-KW"/>
</dbReference>
<dbReference type="PANTHER" id="PTHR31077:SF1">
    <property type="entry name" value="U4_U6.U5 SMALL NUCLEAR RIBONUCLEOPROTEIN 27 KDA PROTEIN"/>
    <property type="match status" value="1"/>
</dbReference>
<comment type="subcellular location">
    <subcellularLocation>
        <location evidence="3">Mitochondrion</location>
    </subcellularLocation>
    <subcellularLocation>
        <location evidence="2">Nucleus</location>
    </subcellularLocation>
</comment>
<evidence type="ECO:0000256" key="5">
    <source>
        <dbReference type="ARBA" id="ARBA00011825"/>
    </source>
</evidence>
<evidence type="ECO:0000256" key="8">
    <source>
        <dbReference type="ARBA" id="ARBA00023157"/>
    </source>
</evidence>
<keyword evidence="7" id="KW-0496">Mitochondrion</keyword>
<evidence type="ECO:0000256" key="6">
    <source>
        <dbReference type="ARBA" id="ARBA00022664"/>
    </source>
</evidence>
<evidence type="ECO:0000256" key="1">
    <source>
        <dbReference type="ARBA" id="ARBA00003632"/>
    </source>
</evidence>
<feature type="compositionally biased region" description="Acidic residues" evidence="11">
    <location>
        <begin position="208"/>
        <end position="221"/>
    </location>
</feature>
<comment type="similarity">
    <text evidence="4">Belongs to the SNUT3 family.</text>
</comment>
<dbReference type="InterPro" id="IPR048280">
    <property type="entry name" value="COX6B-like"/>
</dbReference>